<accession>A0A4C1VB37</accession>
<name>A0A4C1VB37_EUMVA</name>
<organism evidence="2 3">
    <name type="scientific">Eumeta variegata</name>
    <name type="common">Bagworm moth</name>
    <name type="synonym">Eumeta japonica</name>
    <dbReference type="NCBI Taxonomy" id="151549"/>
    <lineage>
        <taxon>Eukaryota</taxon>
        <taxon>Metazoa</taxon>
        <taxon>Ecdysozoa</taxon>
        <taxon>Arthropoda</taxon>
        <taxon>Hexapoda</taxon>
        <taxon>Insecta</taxon>
        <taxon>Pterygota</taxon>
        <taxon>Neoptera</taxon>
        <taxon>Endopterygota</taxon>
        <taxon>Lepidoptera</taxon>
        <taxon>Glossata</taxon>
        <taxon>Ditrysia</taxon>
        <taxon>Tineoidea</taxon>
        <taxon>Psychidae</taxon>
        <taxon>Oiketicinae</taxon>
        <taxon>Eumeta</taxon>
    </lineage>
</organism>
<sequence length="107" mass="11610">MSNGLPDETVINAHGHSQPQRSHQCVAGPLGTNKIPNRKKIGLMEQRGVNETPELSVTGRTVASCPATQKGKAISPPVHLFSARFERADVVKVTTWLEHGDEWSACL</sequence>
<proteinExistence type="predicted"/>
<reference evidence="2 3" key="1">
    <citation type="journal article" date="2019" name="Commun. Biol.">
        <title>The bagworm genome reveals a unique fibroin gene that provides high tensile strength.</title>
        <authorList>
            <person name="Kono N."/>
            <person name="Nakamura H."/>
            <person name="Ohtoshi R."/>
            <person name="Tomita M."/>
            <person name="Numata K."/>
            <person name="Arakawa K."/>
        </authorList>
    </citation>
    <scope>NUCLEOTIDE SEQUENCE [LARGE SCALE GENOMIC DNA]</scope>
</reference>
<dbReference type="Proteomes" id="UP000299102">
    <property type="component" value="Unassembled WGS sequence"/>
</dbReference>
<comment type="caution">
    <text evidence="2">The sequence shown here is derived from an EMBL/GenBank/DDBJ whole genome shotgun (WGS) entry which is preliminary data.</text>
</comment>
<evidence type="ECO:0000256" key="1">
    <source>
        <dbReference type="SAM" id="MobiDB-lite"/>
    </source>
</evidence>
<dbReference type="EMBL" id="BGZK01000300">
    <property type="protein sequence ID" value="GBP35174.1"/>
    <property type="molecule type" value="Genomic_DNA"/>
</dbReference>
<keyword evidence="3" id="KW-1185">Reference proteome</keyword>
<evidence type="ECO:0000313" key="3">
    <source>
        <dbReference type="Proteomes" id="UP000299102"/>
    </source>
</evidence>
<dbReference type="AlphaFoldDB" id="A0A4C1VB37"/>
<evidence type="ECO:0000313" key="2">
    <source>
        <dbReference type="EMBL" id="GBP35174.1"/>
    </source>
</evidence>
<protein>
    <submittedName>
        <fullName evidence="2">Uncharacterized protein</fullName>
    </submittedName>
</protein>
<feature type="region of interest" description="Disordered" evidence="1">
    <location>
        <begin position="1"/>
        <end position="72"/>
    </location>
</feature>
<gene>
    <name evidence="2" type="ORF">EVAR_18299_1</name>
</gene>